<dbReference type="InterPro" id="IPR029058">
    <property type="entry name" value="AB_hydrolase_fold"/>
</dbReference>
<gene>
    <name evidence="3" type="ORF">H310_12855</name>
</gene>
<dbReference type="CDD" id="cd00519">
    <property type="entry name" value="Lipase_3"/>
    <property type="match status" value="1"/>
</dbReference>
<feature type="chain" id="PRO_5001534725" description="Fungal lipase-type domain-containing protein" evidence="1">
    <location>
        <begin position="21"/>
        <end position="296"/>
    </location>
</feature>
<organism evidence="3">
    <name type="scientific">Aphanomyces invadans</name>
    <dbReference type="NCBI Taxonomy" id="157072"/>
    <lineage>
        <taxon>Eukaryota</taxon>
        <taxon>Sar</taxon>
        <taxon>Stramenopiles</taxon>
        <taxon>Oomycota</taxon>
        <taxon>Saprolegniomycetes</taxon>
        <taxon>Saprolegniales</taxon>
        <taxon>Verrucalvaceae</taxon>
        <taxon>Aphanomyces</taxon>
    </lineage>
</organism>
<dbReference type="Pfam" id="PF01764">
    <property type="entry name" value="Lipase_3"/>
    <property type="match status" value="1"/>
</dbReference>
<dbReference type="VEuPathDB" id="FungiDB:H310_12855"/>
<feature type="signal peptide" evidence="1">
    <location>
        <begin position="1"/>
        <end position="20"/>
    </location>
</feature>
<feature type="domain" description="Fungal lipase-type" evidence="2">
    <location>
        <begin position="104"/>
        <end position="236"/>
    </location>
</feature>
<dbReference type="SUPFAM" id="SSF53474">
    <property type="entry name" value="alpha/beta-Hydrolases"/>
    <property type="match status" value="1"/>
</dbReference>
<dbReference type="EMBL" id="KI913995">
    <property type="protein sequence ID" value="ETV93024.1"/>
    <property type="molecule type" value="Genomic_DNA"/>
</dbReference>
<dbReference type="GO" id="GO:0006629">
    <property type="term" value="P:lipid metabolic process"/>
    <property type="evidence" value="ECO:0007669"/>
    <property type="project" value="InterPro"/>
</dbReference>
<evidence type="ECO:0000313" key="3">
    <source>
        <dbReference type="EMBL" id="ETV93024.1"/>
    </source>
</evidence>
<evidence type="ECO:0000256" key="1">
    <source>
        <dbReference type="SAM" id="SignalP"/>
    </source>
</evidence>
<protein>
    <recommendedName>
        <fullName evidence="2">Fungal lipase-type domain-containing protein</fullName>
    </recommendedName>
</protein>
<proteinExistence type="predicted"/>
<dbReference type="STRING" id="157072.A0A024TGA2"/>
<keyword evidence="1" id="KW-0732">Signal</keyword>
<accession>A0A024TGA2</accession>
<dbReference type="OrthoDB" id="426718at2759"/>
<evidence type="ECO:0000259" key="2">
    <source>
        <dbReference type="Pfam" id="PF01764"/>
    </source>
</evidence>
<dbReference type="AlphaFoldDB" id="A0A024TGA2"/>
<dbReference type="RefSeq" id="XP_008878289.1">
    <property type="nucleotide sequence ID" value="XM_008880067.1"/>
</dbReference>
<dbReference type="GeneID" id="20089905"/>
<dbReference type="eggNOG" id="KOG4569">
    <property type="taxonomic scope" value="Eukaryota"/>
</dbReference>
<dbReference type="PANTHER" id="PTHR45856">
    <property type="entry name" value="ALPHA/BETA-HYDROLASES SUPERFAMILY PROTEIN"/>
    <property type="match status" value="1"/>
</dbReference>
<dbReference type="PANTHER" id="PTHR45856:SF25">
    <property type="entry name" value="FUNGAL LIPASE-LIKE DOMAIN-CONTAINING PROTEIN"/>
    <property type="match status" value="1"/>
</dbReference>
<dbReference type="InterPro" id="IPR051218">
    <property type="entry name" value="Sec_MonoDiacylglyc_Lipase"/>
</dbReference>
<name>A0A024TGA2_9STRA</name>
<sequence>MATLRAVVLSVMACVCVVLGARPHRESVYDFQKSSFGSSPGVYNETHALYVGRIVSVAYCAKLHVENWTCPPCEYVSKLPDLVVINDAKEAFQGILGFTGTHVVVAFRGSMDVRNWIDNLSFLKTHPWPNMPKVAVHLGFHWVYQSIRDQLIVALEGLFILHPNAPLLVTGHSLGAAVAAIAVLDLHTSQNMTTSEMLTFGEPRVGNAAFVTKLLQVVPHVHRVTHWRDVVPHIPLEWQGFVHEPQEVWYTEDSSAFKLCDPHSGEDPLCSKQVPTIGSFADHVVYLNITMSHLVC</sequence>
<reference evidence="3" key="1">
    <citation type="submission" date="2013-12" db="EMBL/GenBank/DDBJ databases">
        <title>The Genome Sequence of Aphanomyces invadans NJM9701.</title>
        <authorList>
            <consortium name="The Broad Institute Genomics Platform"/>
            <person name="Russ C."/>
            <person name="Tyler B."/>
            <person name="van West P."/>
            <person name="Dieguez-Uribeondo J."/>
            <person name="Young S.K."/>
            <person name="Zeng Q."/>
            <person name="Gargeya S."/>
            <person name="Fitzgerald M."/>
            <person name="Abouelleil A."/>
            <person name="Alvarado L."/>
            <person name="Chapman S.B."/>
            <person name="Gainer-Dewar J."/>
            <person name="Goldberg J."/>
            <person name="Griggs A."/>
            <person name="Gujja S."/>
            <person name="Hansen M."/>
            <person name="Howarth C."/>
            <person name="Imamovic A."/>
            <person name="Ireland A."/>
            <person name="Larimer J."/>
            <person name="McCowan C."/>
            <person name="Murphy C."/>
            <person name="Pearson M."/>
            <person name="Poon T.W."/>
            <person name="Priest M."/>
            <person name="Roberts A."/>
            <person name="Saif S."/>
            <person name="Shea T."/>
            <person name="Sykes S."/>
            <person name="Wortman J."/>
            <person name="Nusbaum C."/>
            <person name="Birren B."/>
        </authorList>
    </citation>
    <scope>NUCLEOTIDE SEQUENCE [LARGE SCALE GENOMIC DNA]</scope>
    <source>
        <strain evidence="3">NJM9701</strain>
    </source>
</reference>
<dbReference type="InterPro" id="IPR002921">
    <property type="entry name" value="Fungal_lipase-type"/>
</dbReference>
<dbReference type="Gene3D" id="3.40.50.1820">
    <property type="entry name" value="alpha/beta hydrolase"/>
    <property type="match status" value="1"/>
</dbReference>